<proteinExistence type="predicted"/>
<dbReference type="OrthoDB" id="2656488at2"/>
<evidence type="ECO:0000256" key="1">
    <source>
        <dbReference type="SAM" id="MobiDB-lite"/>
    </source>
</evidence>
<dbReference type="AlphaFoldDB" id="A0A5C4MVI2"/>
<keyword evidence="4" id="KW-1185">Reference proteome</keyword>
<dbReference type="Pfam" id="PF14267">
    <property type="entry name" value="DUF4357"/>
    <property type="match status" value="1"/>
</dbReference>
<evidence type="ECO:0000259" key="2">
    <source>
        <dbReference type="Pfam" id="PF14267"/>
    </source>
</evidence>
<protein>
    <submittedName>
        <fullName evidence="3">DUF4357 domain-containing protein</fullName>
    </submittedName>
</protein>
<gene>
    <name evidence="3" type="ORF">FHG66_11345</name>
</gene>
<organism evidence="3 4">
    <name type="scientific">Rubellimicrobium rubrum</name>
    <dbReference type="NCBI Taxonomy" id="2585369"/>
    <lineage>
        <taxon>Bacteria</taxon>
        <taxon>Pseudomonadati</taxon>
        <taxon>Pseudomonadota</taxon>
        <taxon>Alphaproteobacteria</taxon>
        <taxon>Rhodobacterales</taxon>
        <taxon>Roseobacteraceae</taxon>
        <taxon>Rubellimicrobium</taxon>
    </lineage>
</organism>
<reference evidence="3 4" key="1">
    <citation type="submission" date="2019-06" db="EMBL/GenBank/DDBJ databases">
        <title>YIM 131921 draft genome.</title>
        <authorList>
            <person name="Jiang L."/>
        </authorList>
    </citation>
    <scope>NUCLEOTIDE SEQUENCE [LARGE SCALE GENOMIC DNA]</scope>
    <source>
        <strain evidence="3 4">YIM 131921</strain>
    </source>
</reference>
<accession>A0A5C4MVI2</accession>
<dbReference type="InterPro" id="IPR025579">
    <property type="entry name" value="DUF4357"/>
</dbReference>
<evidence type="ECO:0000313" key="4">
    <source>
        <dbReference type="Proteomes" id="UP000305887"/>
    </source>
</evidence>
<feature type="compositionally biased region" description="Polar residues" evidence="1">
    <location>
        <begin position="16"/>
        <end position="25"/>
    </location>
</feature>
<dbReference type="Proteomes" id="UP000305887">
    <property type="component" value="Unassembled WGS sequence"/>
</dbReference>
<feature type="region of interest" description="Disordered" evidence="1">
    <location>
        <begin position="16"/>
        <end position="44"/>
    </location>
</feature>
<dbReference type="EMBL" id="VDFU01000012">
    <property type="protein sequence ID" value="TNC49385.1"/>
    <property type="molecule type" value="Genomic_DNA"/>
</dbReference>
<sequence length="160" mass="17354">MISACRKTYEDWLASNVTPNSSFEGTPSADPERSIVPTSSGPSWRQEATHRITRGGAEGFGVFDPATQLIKVLSGARIAKARKKGVPDRIAQLFDELLSAGGIIEEEDCYRLKTDTDWMRPSPAGCLVVNQSINGWDAWRAQDGAALQTLRSAATPTLDC</sequence>
<name>A0A5C4MVI2_9RHOB</name>
<evidence type="ECO:0000313" key="3">
    <source>
        <dbReference type="EMBL" id="TNC49385.1"/>
    </source>
</evidence>
<feature type="domain" description="DUF4357" evidence="2">
    <location>
        <begin position="96"/>
        <end position="147"/>
    </location>
</feature>
<comment type="caution">
    <text evidence="3">The sequence shown here is derived from an EMBL/GenBank/DDBJ whole genome shotgun (WGS) entry which is preliminary data.</text>
</comment>